<reference evidence="1 2" key="1">
    <citation type="submission" date="2021-06" db="EMBL/GenBank/DDBJ databases">
        <title>Caerostris extrusa draft genome.</title>
        <authorList>
            <person name="Kono N."/>
            <person name="Arakawa K."/>
        </authorList>
    </citation>
    <scope>NUCLEOTIDE SEQUENCE [LARGE SCALE GENOMIC DNA]</scope>
</reference>
<evidence type="ECO:0000313" key="1">
    <source>
        <dbReference type="EMBL" id="GIZ00514.1"/>
    </source>
</evidence>
<dbReference type="EMBL" id="BPLR01001162">
    <property type="protein sequence ID" value="GIZ00514.1"/>
    <property type="molecule type" value="Genomic_DNA"/>
</dbReference>
<evidence type="ECO:0000313" key="2">
    <source>
        <dbReference type="Proteomes" id="UP001054945"/>
    </source>
</evidence>
<comment type="caution">
    <text evidence="1">The sequence shown here is derived from an EMBL/GenBank/DDBJ whole genome shotgun (WGS) entry which is preliminary data.</text>
</comment>
<gene>
    <name evidence="1" type="ORF">CEXT_540231</name>
</gene>
<keyword evidence="2" id="KW-1185">Reference proteome</keyword>
<organism evidence="1 2">
    <name type="scientific">Caerostris extrusa</name>
    <name type="common">Bark spider</name>
    <name type="synonym">Caerostris bankana</name>
    <dbReference type="NCBI Taxonomy" id="172846"/>
    <lineage>
        <taxon>Eukaryota</taxon>
        <taxon>Metazoa</taxon>
        <taxon>Ecdysozoa</taxon>
        <taxon>Arthropoda</taxon>
        <taxon>Chelicerata</taxon>
        <taxon>Arachnida</taxon>
        <taxon>Araneae</taxon>
        <taxon>Araneomorphae</taxon>
        <taxon>Entelegynae</taxon>
        <taxon>Araneoidea</taxon>
        <taxon>Araneidae</taxon>
        <taxon>Caerostris</taxon>
    </lineage>
</organism>
<accession>A0AAV4Y118</accession>
<protein>
    <submittedName>
        <fullName evidence="1">Uncharacterized protein</fullName>
    </submittedName>
</protein>
<sequence length="149" mass="16973">MDNFLEACPGTAAVNYKIFPEENCHGVSWKPFSAQAIYKSTGEISPEEDKDLMGSFVISPIYSSDPFATNAGMDNFLEACACPAVNYKTSRRKRHGVSWKPFSAQAIYKSTGEISPARRQRLDRIVCNRLLNEKESRLLTRVRTFRRWK</sequence>
<dbReference type="AlphaFoldDB" id="A0AAV4Y118"/>
<dbReference type="Proteomes" id="UP001054945">
    <property type="component" value="Unassembled WGS sequence"/>
</dbReference>
<proteinExistence type="predicted"/>
<name>A0AAV4Y118_CAEEX</name>